<dbReference type="Gene3D" id="3.30.920.90">
    <property type="match status" value="1"/>
</dbReference>
<evidence type="ECO:0000313" key="2">
    <source>
        <dbReference type="EMBL" id="GGR11229.1"/>
    </source>
</evidence>
<dbReference type="PANTHER" id="PTHR37291">
    <property type="entry name" value="5-METHYLCYTOSINE-SPECIFIC RESTRICTION ENZYME B"/>
    <property type="match status" value="1"/>
</dbReference>
<dbReference type="InterPro" id="IPR027417">
    <property type="entry name" value="P-loop_NTPase"/>
</dbReference>
<proteinExistence type="predicted"/>
<sequence length="606" mass="66756">MTSPSPSPLRDYLNYTLEHYSTKGTFRDDRGRFVEAATAAQEALQQQPALQAAAAVQEIKSSFGKGNWANCPWTAILDPRETRTTQTGVYIVWLFRADMSGVYLTLAQGVTEVQKAHKGESFEVLRAEAEKVRAVTGALSEQGFSSDPISLRSSTYGKAYEASVILQKFYPREALPPERALLEDVEVLFQAYSTYLGQKGPASANDALRPTSITQDLQQAFGRRGLTYTNEQIEMFFTALQTKGFVIISGISGTGKSKIAQAFADLCQTGHPSVPGPSRVLFLPVKPDWRDNKSLLGYYNPLSETYHRPAFLELLGGALDDYEANGRQAAPWFVILDEMNLAHVEHYFSDVLSVLESGRDVEGLTVEAVVLEAPEGVMPRRRFPLPPNLYIVGTVNLDETTHVFSPKVLDRAFSLEFTDVDFTHYPPKASGAATLDAHTLRAFTSDGQFAQIQKASVAAALTHHPEVRAALQALTSLLRPHLLHFGYQVFDEIVLFHAHARRSGMLAEPGVALDAAVSMKVLPKFHGGRAKLWAALVKVLCWSADPQQPHLALEQLNSILAGRALEDASLHDLRKILLDEPQAPMTSARALRMLEDLERDGFTAFG</sequence>
<name>A0A918C915_9DEIO</name>
<evidence type="ECO:0000259" key="1">
    <source>
        <dbReference type="Pfam" id="PF12102"/>
    </source>
</evidence>
<dbReference type="RefSeq" id="WP_189090836.1">
    <property type="nucleotide sequence ID" value="NZ_BMQL01000013.1"/>
</dbReference>
<dbReference type="InterPro" id="IPR052934">
    <property type="entry name" value="Methyl-DNA_Rec/Restrict_Enz"/>
</dbReference>
<dbReference type="EMBL" id="BMQL01000013">
    <property type="protein sequence ID" value="GGR11229.1"/>
    <property type="molecule type" value="Genomic_DNA"/>
</dbReference>
<dbReference type="Pfam" id="PF12102">
    <property type="entry name" value="MrcB_N"/>
    <property type="match status" value="1"/>
</dbReference>
<dbReference type="Gene3D" id="3.40.50.300">
    <property type="entry name" value="P-loop containing nucleotide triphosphate hydrolases"/>
    <property type="match status" value="1"/>
</dbReference>
<keyword evidence="3" id="KW-1185">Reference proteome</keyword>
<organism evidence="2 3">
    <name type="scientific">Deinococcus ruber</name>
    <dbReference type="NCBI Taxonomy" id="1848197"/>
    <lineage>
        <taxon>Bacteria</taxon>
        <taxon>Thermotogati</taxon>
        <taxon>Deinococcota</taxon>
        <taxon>Deinococci</taxon>
        <taxon>Deinococcales</taxon>
        <taxon>Deinococcaceae</taxon>
        <taxon>Deinococcus</taxon>
    </lineage>
</organism>
<dbReference type="AlphaFoldDB" id="A0A918C915"/>
<feature type="domain" description="Type IV methyl-directed restriction enzyme EcoKMcrB subunit DNA-binding" evidence="1">
    <location>
        <begin position="40"/>
        <end position="195"/>
    </location>
</feature>
<gene>
    <name evidence="2" type="ORF">GCM10008957_24910</name>
</gene>
<dbReference type="SUPFAM" id="SSF52540">
    <property type="entry name" value="P-loop containing nucleoside triphosphate hydrolases"/>
    <property type="match status" value="1"/>
</dbReference>
<evidence type="ECO:0000313" key="3">
    <source>
        <dbReference type="Proteomes" id="UP000603865"/>
    </source>
</evidence>
<reference evidence="2" key="1">
    <citation type="journal article" date="2014" name="Int. J. Syst. Evol. Microbiol.">
        <title>Complete genome sequence of Corynebacterium casei LMG S-19264T (=DSM 44701T), isolated from a smear-ripened cheese.</title>
        <authorList>
            <consortium name="US DOE Joint Genome Institute (JGI-PGF)"/>
            <person name="Walter F."/>
            <person name="Albersmeier A."/>
            <person name="Kalinowski J."/>
            <person name="Ruckert C."/>
        </authorList>
    </citation>
    <scope>NUCLEOTIDE SEQUENCE</scope>
    <source>
        <strain evidence="2">JCM 31311</strain>
    </source>
</reference>
<dbReference type="Proteomes" id="UP000603865">
    <property type="component" value="Unassembled WGS sequence"/>
</dbReference>
<protein>
    <recommendedName>
        <fullName evidence="1">Type IV methyl-directed restriction enzyme EcoKMcrB subunit DNA-binding domain-containing protein</fullName>
    </recommendedName>
</protein>
<dbReference type="InterPro" id="IPR021961">
    <property type="entry name" value="McrB_DNA-bd"/>
</dbReference>
<accession>A0A918C915</accession>
<reference evidence="2" key="2">
    <citation type="submission" date="2020-09" db="EMBL/GenBank/DDBJ databases">
        <authorList>
            <person name="Sun Q."/>
            <person name="Ohkuma M."/>
        </authorList>
    </citation>
    <scope>NUCLEOTIDE SEQUENCE</scope>
    <source>
        <strain evidence="2">JCM 31311</strain>
    </source>
</reference>
<dbReference type="PANTHER" id="PTHR37291:SF1">
    <property type="entry name" value="TYPE IV METHYL-DIRECTED RESTRICTION ENZYME ECOKMCRB SUBUNIT"/>
    <property type="match status" value="1"/>
</dbReference>
<comment type="caution">
    <text evidence="2">The sequence shown here is derived from an EMBL/GenBank/DDBJ whole genome shotgun (WGS) entry which is preliminary data.</text>
</comment>